<evidence type="ECO:0000313" key="1">
    <source>
        <dbReference type="EMBL" id="GBO07298.1"/>
    </source>
</evidence>
<reference evidence="1 2" key="1">
    <citation type="journal article" date="2019" name="Sci. Rep.">
        <title>Orb-weaving spider Araneus ventricosus genome elucidates the spidroin gene catalogue.</title>
        <authorList>
            <person name="Kono N."/>
            <person name="Nakamura H."/>
            <person name="Ohtoshi R."/>
            <person name="Moran D.A.P."/>
            <person name="Shinohara A."/>
            <person name="Yoshida Y."/>
            <person name="Fujiwara M."/>
            <person name="Mori M."/>
            <person name="Tomita M."/>
            <person name="Arakawa K."/>
        </authorList>
    </citation>
    <scope>NUCLEOTIDE SEQUENCE [LARGE SCALE GENOMIC DNA]</scope>
</reference>
<name>A0A4Y2U386_ARAVE</name>
<dbReference type="AlphaFoldDB" id="A0A4Y2U386"/>
<protein>
    <submittedName>
        <fullName evidence="1">Uncharacterized protein</fullName>
    </submittedName>
</protein>
<comment type="caution">
    <text evidence="1">The sequence shown here is derived from an EMBL/GenBank/DDBJ whole genome shotgun (WGS) entry which is preliminary data.</text>
</comment>
<organism evidence="1 2">
    <name type="scientific">Araneus ventricosus</name>
    <name type="common">Orbweaver spider</name>
    <name type="synonym">Epeira ventricosa</name>
    <dbReference type="NCBI Taxonomy" id="182803"/>
    <lineage>
        <taxon>Eukaryota</taxon>
        <taxon>Metazoa</taxon>
        <taxon>Ecdysozoa</taxon>
        <taxon>Arthropoda</taxon>
        <taxon>Chelicerata</taxon>
        <taxon>Arachnida</taxon>
        <taxon>Araneae</taxon>
        <taxon>Araneomorphae</taxon>
        <taxon>Entelegynae</taxon>
        <taxon>Araneoidea</taxon>
        <taxon>Araneidae</taxon>
        <taxon>Araneus</taxon>
    </lineage>
</organism>
<dbReference type="Proteomes" id="UP000499080">
    <property type="component" value="Unassembled WGS sequence"/>
</dbReference>
<proteinExistence type="predicted"/>
<sequence length="95" mass="11231">MAFKVPTPLWTPNENKPFADLKFLIFRLQIETSTVRRLFWNEPVILNLDQITEIDMTKPPPNFRTTPAGGRLTTTRFNVQQTYTLVDFQWIVFRT</sequence>
<keyword evidence="2" id="KW-1185">Reference proteome</keyword>
<accession>A0A4Y2U386</accession>
<evidence type="ECO:0000313" key="2">
    <source>
        <dbReference type="Proteomes" id="UP000499080"/>
    </source>
</evidence>
<dbReference type="EMBL" id="BGPR01033396">
    <property type="protein sequence ID" value="GBO07298.1"/>
    <property type="molecule type" value="Genomic_DNA"/>
</dbReference>
<gene>
    <name evidence="1" type="ORF">AVEN_271493_1</name>
</gene>